<dbReference type="GeneID" id="19902433"/>
<dbReference type="PANTHER" id="PTHR12363:SF33">
    <property type="entry name" value="IMPORTIN-13"/>
    <property type="match status" value="1"/>
</dbReference>
<dbReference type="EMBL" id="JH767577">
    <property type="protein sequence ID" value="EON65880.1"/>
    <property type="molecule type" value="Genomic_DNA"/>
</dbReference>
<sequence>MEDLEVQVPQSIAEAEDLVKRLYQPGPPSLTHRLQEELQKLQQSTEGWRLADILLGSDDNNVRFFGALTFYVKVNSAWESLTEDDASFLLDRLITWFITSVSRDDPGSVVRKLCSTLALLFLRCADAWTDYCLSHLIGCLHGEKIVSTDSLPHSPSASDTLPRLSHQQLLAALYFATSLAEERQKLPRNPQNDFQRSLAVALLLTPLKMVIHKRKFEQKVSFVSRYVKSLLQLRYLLIRQAWAYYAQIRYNDATCIGDITQVTRALLECVACNDTAGETLAELLHHCITVFGPPELHAISALIRGIWGQQRLNDCESLFLDRKGIIFCDVLQGYAAAHQLHLVQTLGSDTTDEIMRMVHFVIRRLDHYETATETYDYALDYWNNFADHAEHCTFDTSGNHPWLPAARNHLLQAAGEWMPKIRYPPQDEFDEWDAETRTSFDGLRNDFGVFLQKLPATVGPRLLQEIVGLTLASLQDRAWLDIEANLFCLGTLSATLTGDYIGDVTLTQLFSSELFTAVYTAGVPRMTRLAAIDTIARFSGSFLSRHPHLLQAAVNYLSPGLSYTALVDEAASAMHTLCISCREPLVLAFDYLVEVCARFSRGPTATERSKALLLGAAAAITQALPTDASKDEAISRLVTLIEIDVAKAREMSAAGNLKECHIASTSVLQGLYSMASASRAPEDAIIGLVEDKSYSNYWHNGGGIALQRRIGDCLNVIMSLLPEQSGIAEEVFSVLRCGFAERVPGPFVLPSAFTVQTFLRIPLTHPSLAQILAVVGEFVSARAKDYNPFPSFAEEGHKIILRIVEIFRRLEVPGSDPEVAQNSIDVLDHLAEYDARFLTEEDHEDIWFVVDFTIAAIRGPAVPPKRSAAKLWTTLIGFTPPPLHAESIQRRKIFLDNVGEALCAALVYNYAGNAARDDLDWLSEPLKKLVGTHPKTNEWLSKALRAPDFPVPAVDDVAKDGFVQHAHIMSNTKQVVYLFWSKCKDKQMVQVPH</sequence>
<dbReference type="GO" id="GO:0005737">
    <property type="term" value="C:cytoplasm"/>
    <property type="evidence" value="ECO:0007669"/>
    <property type="project" value="TreeGrafter"/>
</dbReference>
<dbReference type="InterPro" id="IPR016024">
    <property type="entry name" value="ARM-type_fold"/>
</dbReference>
<dbReference type="InterPro" id="IPR011989">
    <property type="entry name" value="ARM-like"/>
</dbReference>
<protein>
    <recommendedName>
        <fullName evidence="7">Importin N-terminal domain-containing protein</fullName>
    </recommendedName>
</protein>
<accession>R7YVB9</accession>
<comment type="similarity">
    <text evidence="2">Belongs to the importin beta family.</text>
</comment>
<dbReference type="OMA" id="CLASIGK"/>
<evidence type="ECO:0000256" key="3">
    <source>
        <dbReference type="ARBA" id="ARBA00022448"/>
    </source>
</evidence>
<reference evidence="6" key="1">
    <citation type="submission" date="2012-06" db="EMBL/GenBank/DDBJ databases">
        <title>The genome sequence of Coniosporium apollinis CBS 100218.</title>
        <authorList>
            <consortium name="The Broad Institute Genome Sequencing Platform"/>
            <person name="Cuomo C."/>
            <person name="Gorbushina A."/>
            <person name="Noack S."/>
            <person name="Walker B."/>
            <person name="Young S.K."/>
            <person name="Zeng Q."/>
            <person name="Gargeya S."/>
            <person name="Fitzgerald M."/>
            <person name="Haas B."/>
            <person name="Abouelleil A."/>
            <person name="Alvarado L."/>
            <person name="Arachchi H.M."/>
            <person name="Berlin A.M."/>
            <person name="Chapman S.B."/>
            <person name="Goldberg J."/>
            <person name="Griggs A."/>
            <person name="Gujja S."/>
            <person name="Hansen M."/>
            <person name="Howarth C."/>
            <person name="Imamovic A."/>
            <person name="Larimer J."/>
            <person name="McCowan C."/>
            <person name="Montmayeur A."/>
            <person name="Murphy C."/>
            <person name="Neiman D."/>
            <person name="Pearson M."/>
            <person name="Priest M."/>
            <person name="Roberts A."/>
            <person name="Saif S."/>
            <person name="Shea T."/>
            <person name="Sisk P."/>
            <person name="Sykes S."/>
            <person name="Wortman J."/>
            <person name="Nusbaum C."/>
            <person name="Birren B."/>
        </authorList>
    </citation>
    <scope>NUCLEOTIDE SEQUENCE [LARGE SCALE GENOMIC DNA]</scope>
    <source>
        <strain evidence="6">CBS 100218</strain>
    </source>
</reference>
<keyword evidence="6" id="KW-1185">Reference proteome</keyword>
<dbReference type="GO" id="GO:0006606">
    <property type="term" value="P:protein import into nucleus"/>
    <property type="evidence" value="ECO:0007669"/>
    <property type="project" value="TreeGrafter"/>
</dbReference>
<dbReference type="InterPro" id="IPR051345">
    <property type="entry name" value="Importin_beta-like_NTR"/>
</dbReference>
<dbReference type="OrthoDB" id="2016913at2759"/>
<keyword evidence="3" id="KW-0813">Transport</keyword>
<proteinExistence type="inferred from homology"/>
<evidence type="ECO:0000313" key="5">
    <source>
        <dbReference type="EMBL" id="EON65880.1"/>
    </source>
</evidence>
<dbReference type="HOGENOM" id="CLU_005271_0_0_1"/>
<dbReference type="eggNOG" id="KOG2022">
    <property type="taxonomic scope" value="Eukaryota"/>
</dbReference>
<evidence type="ECO:0008006" key="7">
    <source>
        <dbReference type="Google" id="ProtNLM"/>
    </source>
</evidence>
<dbReference type="PANTHER" id="PTHR12363">
    <property type="entry name" value="TRANSPORTIN 3 AND IMPORTIN 13"/>
    <property type="match status" value="1"/>
</dbReference>
<dbReference type="SUPFAM" id="SSF48371">
    <property type="entry name" value="ARM repeat"/>
    <property type="match status" value="1"/>
</dbReference>
<dbReference type="Proteomes" id="UP000016924">
    <property type="component" value="Unassembled WGS sequence"/>
</dbReference>
<organism evidence="5 6">
    <name type="scientific">Coniosporium apollinis (strain CBS 100218)</name>
    <name type="common">Rock-inhabiting black yeast</name>
    <dbReference type="NCBI Taxonomy" id="1168221"/>
    <lineage>
        <taxon>Eukaryota</taxon>
        <taxon>Fungi</taxon>
        <taxon>Dikarya</taxon>
        <taxon>Ascomycota</taxon>
        <taxon>Pezizomycotina</taxon>
        <taxon>Dothideomycetes</taxon>
        <taxon>Dothideomycetes incertae sedis</taxon>
        <taxon>Coniosporium</taxon>
    </lineage>
</organism>
<keyword evidence="4" id="KW-0539">Nucleus</keyword>
<evidence type="ECO:0000313" key="6">
    <source>
        <dbReference type="Proteomes" id="UP000016924"/>
    </source>
</evidence>
<evidence type="ECO:0000256" key="4">
    <source>
        <dbReference type="ARBA" id="ARBA00023242"/>
    </source>
</evidence>
<dbReference type="STRING" id="1168221.R7YVB9"/>
<dbReference type="Gene3D" id="1.25.10.10">
    <property type="entry name" value="Leucine-rich Repeat Variant"/>
    <property type="match status" value="1"/>
</dbReference>
<dbReference type="AlphaFoldDB" id="R7YVB9"/>
<comment type="subcellular location">
    <subcellularLocation>
        <location evidence="1">Nucleus</location>
    </subcellularLocation>
</comment>
<evidence type="ECO:0000256" key="2">
    <source>
        <dbReference type="ARBA" id="ARBA00007991"/>
    </source>
</evidence>
<dbReference type="GO" id="GO:0005634">
    <property type="term" value="C:nucleus"/>
    <property type="evidence" value="ECO:0007669"/>
    <property type="project" value="UniProtKB-SubCell"/>
</dbReference>
<dbReference type="RefSeq" id="XP_007781197.1">
    <property type="nucleotide sequence ID" value="XM_007783007.1"/>
</dbReference>
<gene>
    <name evidence="5" type="ORF">W97_05122</name>
</gene>
<evidence type="ECO:0000256" key="1">
    <source>
        <dbReference type="ARBA" id="ARBA00004123"/>
    </source>
</evidence>
<name>R7YVB9_CONA1</name>